<dbReference type="GO" id="GO:0004526">
    <property type="term" value="F:ribonuclease P activity"/>
    <property type="evidence" value="ECO:0007669"/>
    <property type="project" value="UniProtKB-UniRule"/>
</dbReference>
<reference evidence="8" key="1">
    <citation type="submission" date="2021-03" db="EMBL/GenBank/DDBJ databases">
        <authorList>
            <person name="Lu T."/>
            <person name="Wang Q."/>
            <person name="Han X."/>
        </authorList>
    </citation>
    <scope>NUCLEOTIDE SEQUENCE</scope>
    <source>
        <strain evidence="8">WQ 2009</strain>
    </source>
</reference>
<evidence type="ECO:0000256" key="4">
    <source>
        <dbReference type="ARBA" id="ARBA00022759"/>
    </source>
</evidence>
<comment type="caution">
    <text evidence="8">The sequence shown here is derived from an EMBL/GenBank/DDBJ whole genome shotgun (WGS) entry which is preliminary data.</text>
</comment>
<dbReference type="Gene3D" id="3.30.230.10">
    <property type="match status" value="1"/>
</dbReference>
<comment type="function">
    <text evidence="1 7">RNaseP catalyzes the removal of the 5'-leader sequence from pre-tRNA to produce the mature 5'-terminus. It can also cleave other RNA substrates such as 4.5S RNA. The protein component plays an auxiliary but essential role in vivo by binding to the 5'-leader sequence and broadening the substrate specificity of the ribozyme.</text>
</comment>
<evidence type="ECO:0000313" key="9">
    <source>
        <dbReference type="Proteomes" id="UP000679691"/>
    </source>
</evidence>
<dbReference type="GO" id="GO:0001682">
    <property type="term" value="P:tRNA 5'-leader removal"/>
    <property type="evidence" value="ECO:0007669"/>
    <property type="project" value="UniProtKB-UniRule"/>
</dbReference>
<accession>A0A8T4H9Z6</accession>
<comment type="catalytic activity">
    <reaction evidence="7">
        <text>Endonucleolytic cleavage of RNA, removing 5'-extranucleotides from tRNA precursor.</text>
        <dbReference type="EC" id="3.1.26.5"/>
    </reaction>
</comment>
<keyword evidence="9" id="KW-1185">Reference proteome</keyword>
<keyword evidence="2 7" id="KW-0819">tRNA processing</keyword>
<dbReference type="InterPro" id="IPR000100">
    <property type="entry name" value="RNase_P"/>
</dbReference>
<protein>
    <recommendedName>
        <fullName evidence="7">Ribonuclease P protein component</fullName>
        <shortName evidence="7">RNase P protein</shortName>
        <shortName evidence="7">RNaseP protein</shortName>
        <ecNumber evidence="7">3.1.26.5</ecNumber>
    </recommendedName>
    <alternativeName>
        <fullName evidence="7">Protein C5</fullName>
    </alternativeName>
</protein>
<organism evidence="8 9">
    <name type="scientific">Rhinopithecimicrobium faecis</name>
    <dbReference type="NCBI Taxonomy" id="2820698"/>
    <lineage>
        <taxon>Bacteria</taxon>
        <taxon>Pseudomonadati</taxon>
        <taxon>Bacteroidota</taxon>
        <taxon>Sphingobacteriia</taxon>
        <taxon>Sphingobacteriales</taxon>
        <taxon>Sphingobacteriaceae</taxon>
        <taxon>Rhinopithecimicrobium</taxon>
    </lineage>
</organism>
<sequence>MKNNTFKKEERLCSVRLIESLFAKGSSFVLYPYRIVYYIPQEGVSTVPAQAIISVSKRRFKKAVDRNAIKRRMRECYRLQKDDTLYPFLAEQQVNLLLAIQFVGKSSVDYPQMYAKLEKALTRFKDEYLKVHTAAIT</sequence>
<keyword evidence="6 7" id="KW-0694">RNA-binding</keyword>
<comment type="similarity">
    <text evidence="7">Belongs to the RnpA family.</text>
</comment>
<dbReference type="AlphaFoldDB" id="A0A8T4H9Z6"/>
<dbReference type="HAMAP" id="MF_00227">
    <property type="entry name" value="RNase_P"/>
    <property type="match status" value="1"/>
</dbReference>
<dbReference type="InterPro" id="IPR020539">
    <property type="entry name" value="RNase_P_CS"/>
</dbReference>
<dbReference type="EMBL" id="JAGKSB010000006">
    <property type="protein sequence ID" value="MBP3943253.1"/>
    <property type="molecule type" value="Genomic_DNA"/>
</dbReference>
<keyword evidence="4 7" id="KW-0255">Endonuclease</keyword>
<dbReference type="RefSeq" id="WP_353546742.1">
    <property type="nucleotide sequence ID" value="NZ_JAGKSB010000006.1"/>
</dbReference>
<keyword evidence="3 7" id="KW-0540">Nuclease</keyword>
<dbReference type="GO" id="GO:0000049">
    <property type="term" value="F:tRNA binding"/>
    <property type="evidence" value="ECO:0007669"/>
    <property type="project" value="UniProtKB-UniRule"/>
</dbReference>
<name>A0A8T4H9Z6_9SPHI</name>
<dbReference type="Pfam" id="PF00825">
    <property type="entry name" value="Ribonuclease_P"/>
    <property type="match status" value="1"/>
</dbReference>
<evidence type="ECO:0000256" key="3">
    <source>
        <dbReference type="ARBA" id="ARBA00022722"/>
    </source>
</evidence>
<keyword evidence="5 7" id="KW-0378">Hydrolase</keyword>
<evidence type="ECO:0000256" key="7">
    <source>
        <dbReference type="HAMAP-Rule" id="MF_00227"/>
    </source>
</evidence>
<evidence type="ECO:0000256" key="2">
    <source>
        <dbReference type="ARBA" id="ARBA00022694"/>
    </source>
</evidence>
<dbReference type="EC" id="3.1.26.5" evidence="7"/>
<gene>
    <name evidence="7" type="primary">rnpA</name>
    <name evidence="8" type="ORF">J5U18_06715</name>
</gene>
<evidence type="ECO:0000313" key="8">
    <source>
        <dbReference type="EMBL" id="MBP3943253.1"/>
    </source>
</evidence>
<evidence type="ECO:0000256" key="6">
    <source>
        <dbReference type="ARBA" id="ARBA00022884"/>
    </source>
</evidence>
<evidence type="ECO:0000256" key="1">
    <source>
        <dbReference type="ARBA" id="ARBA00002663"/>
    </source>
</evidence>
<proteinExistence type="inferred from homology"/>
<dbReference type="PROSITE" id="PS00648">
    <property type="entry name" value="RIBONUCLEASE_P"/>
    <property type="match status" value="1"/>
</dbReference>
<dbReference type="SUPFAM" id="SSF54211">
    <property type="entry name" value="Ribosomal protein S5 domain 2-like"/>
    <property type="match status" value="1"/>
</dbReference>
<dbReference type="Proteomes" id="UP000679691">
    <property type="component" value="Unassembled WGS sequence"/>
</dbReference>
<evidence type="ECO:0000256" key="5">
    <source>
        <dbReference type="ARBA" id="ARBA00022801"/>
    </source>
</evidence>
<dbReference type="InterPro" id="IPR020568">
    <property type="entry name" value="Ribosomal_Su5_D2-typ_SF"/>
</dbReference>
<comment type="subunit">
    <text evidence="7">Consists of a catalytic RNA component (M1 or rnpB) and a protein subunit.</text>
</comment>
<dbReference type="InterPro" id="IPR014721">
    <property type="entry name" value="Ribsml_uS5_D2-typ_fold_subgr"/>
</dbReference>